<dbReference type="InterPro" id="IPR058548">
    <property type="entry name" value="MlaB-like_STAS"/>
</dbReference>
<protein>
    <submittedName>
        <fullName evidence="2">Anti-anti-sigma factor</fullName>
    </submittedName>
</protein>
<dbReference type="SUPFAM" id="SSF52091">
    <property type="entry name" value="SpoIIaa-like"/>
    <property type="match status" value="1"/>
</dbReference>
<organism evidence="2 3">
    <name type="scientific">Krasilnikovia cinnamomea</name>
    <dbReference type="NCBI Taxonomy" id="349313"/>
    <lineage>
        <taxon>Bacteria</taxon>
        <taxon>Bacillati</taxon>
        <taxon>Actinomycetota</taxon>
        <taxon>Actinomycetes</taxon>
        <taxon>Micromonosporales</taxon>
        <taxon>Micromonosporaceae</taxon>
        <taxon>Krasilnikovia</taxon>
    </lineage>
</organism>
<proteinExistence type="predicted"/>
<accession>A0A4Q7ZRU4</accession>
<dbReference type="AlphaFoldDB" id="A0A4Q7ZRU4"/>
<dbReference type="Gene3D" id="3.30.750.24">
    <property type="entry name" value="STAS domain"/>
    <property type="match status" value="1"/>
</dbReference>
<gene>
    <name evidence="2" type="ORF">EV385_5812</name>
</gene>
<evidence type="ECO:0000259" key="1">
    <source>
        <dbReference type="PROSITE" id="PS50801"/>
    </source>
</evidence>
<reference evidence="2 3" key="1">
    <citation type="submission" date="2019-02" db="EMBL/GenBank/DDBJ databases">
        <title>Sequencing the genomes of 1000 actinobacteria strains.</title>
        <authorList>
            <person name="Klenk H.-P."/>
        </authorList>
    </citation>
    <scope>NUCLEOTIDE SEQUENCE [LARGE SCALE GENOMIC DNA]</scope>
    <source>
        <strain evidence="2 3">DSM 45162</strain>
    </source>
</reference>
<dbReference type="CDD" id="cd07043">
    <property type="entry name" value="STAS_anti-anti-sigma_factors"/>
    <property type="match status" value="1"/>
</dbReference>
<comment type="caution">
    <text evidence="2">The sequence shown here is derived from an EMBL/GenBank/DDBJ whole genome shotgun (WGS) entry which is preliminary data.</text>
</comment>
<dbReference type="EMBL" id="SHKY01000001">
    <property type="protein sequence ID" value="RZU53878.1"/>
    <property type="molecule type" value="Genomic_DNA"/>
</dbReference>
<dbReference type="InterPro" id="IPR036513">
    <property type="entry name" value="STAS_dom_sf"/>
</dbReference>
<dbReference type="InterPro" id="IPR002645">
    <property type="entry name" value="STAS_dom"/>
</dbReference>
<dbReference type="PROSITE" id="PS50801">
    <property type="entry name" value="STAS"/>
    <property type="match status" value="1"/>
</dbReference>
<dbReference type="Proteomes" id="UP000292564">
    <property type="component" value="Unassembled WGS sequence"/>
</dbReference>
<keyword evidence="3" id="KW-1185">Reference proteome</keyword>
<name>A0A4Q7ZRU4_9ACTN</name>
<evidence type="ECO:0000313" key="2">
    <source>
        <dbReference type="EMBL" id="RZU53878.1"/>
    </source>
</evidence>
<dbReference type="OrthoDB" id="4628340at2"/>
<evidence type="ECO:0000313" key="3">
    <source>
        <dbReference type="Proteomes" id="UP000292564"/>
    </source>
</evidence>
<dbReference type="RefSeq" id="WP_130512322.1">
    <property type="nucleotide sequence ID" value="NZ_SHKY01000001.1"/>
</dbReference>
<dbReference type="Pfam" id="PF13466">
    <property type="entry name" value="STAS_2"/>
    <property type="match status" value="1"/>
</dbReference>
<sequence length="100" mass="10116">MSAALTLATGRRSDGAFVLTATGEIDMSNADAFATALAGAHRDADGAPFVVDLTGVAYLDSAGLAALLPHVEHVHLLATPLIGPVLTIAGLAELTTIHDQ</sequence>
<feature type="domain" description="STAS" evidence="1">
    <location>
        <begin position="6"/>
        <end position="100"/>
    </location>
</feature>